<evidence type="ECO:0000313" key="3">
    <source>
        <dbReference type="EMBL" id="ADH85652.1"/>
    </source>
</evidence>
<dbReference type="InterPro" id="IPR014756">
    <property type="entry name" value="Ig_E-set"/>
</dbReference>
<evidence type="ECO:0000259" key="2">
    <source>
        <dbReference type="Pfam" id="PF16561"/>
    </source>
</evidence>
<dbReference type="eggNOG" id="COG0296">
    <property type="taxonomic scope" value="Bacteria"/>
</dbReference>
<proteinExistence type="inferred from homology"/>
<dbReference type="Proteomes" id="UP000001508">
    <property type="component" value="Chromosome"/>
</dbReference>
<dbReference type="RefSeq" id="WP_013163182.1">
    <property type="nucleotide sequence ID" value="NC_014216.1"/>
</dbReference>
<dbReference type="InterPro" id="IPR013783">
    <property type="entry name" value="Ig-like_fold"/>
</dbReference>
<dbReference type="Pfam" id="PF16561">
    <property type="entry name" value="AMPK1_CBM"/>
    <property type="match status" value="1"/>
</dbReference>
<gene>
    <name evidence="3" type="ordered locus">DaAHT2_0949</name>
</gene>
<dbReference type="AlphaFoldDB" id="D6Z277"/>
<dbReference type="InParanoid" id="D6Z277"/>
<reference evidence="4" key="1">
    <citation type="submission" date="2010-02" db="EMBL/GenBank/DDBJ databases">
        <title>Complete sequence of Desulfurivibrio alkaliphilus AHT2.</title>
        <authorList>
            <consortium name="US DOE Joint Genome Institute"/>
            <person name="Pitluck S."/>
            <person name="Chertkov O."/>
            <person name="Detter J.C."/>
            <person name="Han C."/>
            <person name="Tapia R."/>
            <person name="Larimer F."/>
            <person name="Land M."/>
            <person name="Hauser L."/>
            <person name="Kyrpides N."/>
            <person name="Mikhailova N."/>
            <person name="Sorokin D.Y."/>
            <person name="Muyzer G."/>
            <person name="Woyke T."/>
        </authorList>
    </citation>
    <scope>NUCLEOTIDE SEQUENCE [LARGE SCALE GENOMIC DNA]</scope>
    <source>
        <strain evidence="4">DSM 19089 / UNIQEM U267 / AHT2</strain>
    </source>
</reference>
<keyword evidence="4" id="KW-1185">Reference proteome</keyword>
<dbReference type="InterPro" id="IPR032640">
    <property type="entry name" value="AMPK1_CBM"/>
</dbReference>
<dbReference type="STRING" id="589865.DaAHT2_0949"/>
<organism evidence="3 4">
    <name type="scientific">Desulfurivibrio alkaliphilus (strain DSM 19089 / UNIQEM U267 / AHT2)</name>
    <dbReference type="NCBI Taxonomy" id="589865"/>
    <lineage>
        <taxon>Bacteria</taxon>
        <taxon>Pseudomonadati</taxon>
        <taxon>Thermodesulfobacteriota</taxon>
        <taxon>Desulfobulbia</taxon>
        <taxon>Desulfobulbales</taxon>
        <taxon>Desulfobulbaceae</taxon>
        <taxon>Desulfurivibrio</taxon>
    </lineage>
</organism>
<comment type="similarity">
    <text evidence="1">Belongs to the 5'-AMP-activated protein kinase beta subunit family.</text>
</comment>
<name>D6Z277_DESAT</name>
<dbReference type="Gene3D" id="2.60.40.10">
    <property type="entry name" value="Immunoglobulins"/>
    <property type="match status" value="1"/>
</dbReference>
<dbReference type="PANTHER" id="PTHR10343">
    <property type="entry name" value="5'-AMP-ACTIVATED PROTEIN KINASE , BETA SUBUNIT"/>
    <property type="match status" value="1"/>
</dbReference>
<dbReference type="CDD" id="cd07184">
    <property type="entry name" value="E_set_Isoamylase_like_N"/>
    <property type="match status" value="1"/>
</dbReference>
<dbReference type="OrthoDB" id="9811945at2"/>
<evidence type="ECO:0000256" key="1">
    <source>
        <dbReference type="ARBA" id="ARBA00010926"/>
    </source>
</evidence>
<protein>
    <recommendedName>
        <fullName evidence="2">AMP-activated protein kinase glycogen-binding domain-containing protein</fullName>
    </recommendedName>
</protein>
<accession>D6Z277</accession>
<dbReference type="CAZy" id="CBM48">
    <property type="family name" value="Carbohydrate-Binding Module Family 48"/>
</dbReference>
<dbReference type="EMBL" id="CP001940">
    <property type="protein sequence ID" value="ADH85652.1"/>
    <property type="molecule type" value="Genomic_DNA"/>
</dbReference>
<dbReference type="SUPFAM" id="SSF81296">
    <property type="entry name" value="E set domains"/>
    <property type="match status" value="1"/>
</dbReference>
<dbReference type="KEGG" id="dak:DaAHT2_0949"/>
<dbReference type="InterPro" id="IPR050827">
    <property type="entry name" value="CRP1_MDG1_kinase"/>
</dbReference>
<dbReference type="PANTHER" id="PTHR10343:SF84">
    <property type="entry name" value="5'-AMP-ACTIVATED PROTEIN KINASE SUBUNIT BETA-1"/>
    <property type="match status" value="1"/>
</dbReference>
<feature type="domain" description="AMP-activated protein kinase glycogen-binding" evidence="2">
    <location>
        <begin position="42"/>
        <end position="113"/>
    </location>
</feature>
<dbReference type="HOGENOM" id="CLU_158008_0_0_7"/>
<evidence type="ECO:0000313" key="4">
    <source>
        <dbReference type="Proteomes" id="UP000001508"/>
    </source>
</evidence>
<sequence length="114" mass="12630">MATKSSTAPKTPKKTCKSSKTCQKSAVPASVSHDFSLMAPDAAEVCLVGDFNNWENGKDKLRKLKSGLHKKSKKLKPGRYEYRFVVDGQWLNDPACDQRCPNPFGGENSVLEIR</sequence>